<evidence type="ECO:0008006" key="4">
    <source>
        <dbReference type="Google" id="ProtNLM"/>
    </source>
</evidence>
<reference evidence="2 3" key="1">
    <citation type="submission" date="2024-05" db="EMBL/GenBank/DDBJ databases">
        <authorList>
            <person name="Wallberg A."/>
        </authorList>
    </citation>
    <scope>NUCLEOTIDE SEQUENCE [LARGE SCALE GENOMIC DNA]</scope>
</reference>
<proteinExistence type="predicted"/>
<organism evidence="2 3">
    <name type="scientific">Meganyctiphanes norvegica</name>
    <name type="common">Northern krill</name>
    <name type="synonym">Thysanopoda norvegica</name>
    <dbReference type="NCBI Taxonomy" id="48144"/>
    <lineage>
        <taxon>Eukaryota</taxon>
        <taxon>Metazoa</taxon>
        <taxon>Ecdysozoa</taxon>
        <taxon>Arthropoda</taxon>
        <taxon>Crustacea</taxon>
        <taxon>Multicrustacea</taxon>
        <taxon>Malacostraca</taxon>
        <taxon>Eumalacostraca</taxon>
        <taxon>Eucarida</taxon>
        <taxon>Euphausiacea</taxon>
        <taxon>Euphausiidae</taxon>
        <taxon>Meganyctiphanes</taxon>
    </lineage>
</organism>
<feature type="signal peptide" evidence="1">
    <location>
        <begin position="1"/>
        <end position="31"/>
    </location>
</feature>
<comment type="caution">
    <text evidence="2">The sequence shown here is derived from an EMBL/GenBank/DDBJ whole genome shotgun (WGS) entry which is preliminary data.</text>
</comment>
<evidence type="ECO:0000313" key="2">
    <source>
        <dbReference type="EMBL" id="CAL4063219.1"/>
    </source>
</evidence>
<evidence type="ECO:0000313" key="3">
    <source>
        <dbReference type="Proteomes" id="UP001497623"/>
    </source>
</evidence>
<feature type="chain" id="PRO_5043943182" description="Secreted protein" evidence="1">
    <location>
        <begin position="32"/>
        <end position="120"/>
    </location>
</feature>
<accession>A0AAV2PQL4</accession>
<sequence length="120" mass="12773">LFLILQRNMQISSRMVSSVLLTVLLVVVTVATPGAGTAVHKRSCQHFCNAHTGLSGIVGGCRCSLTLFTKRALAPSLDIDGAGIMAVANEPTMVQAQAIKRAPLMNNDNDDTLDYTLLAF</sequence>
<keyword evidence="3" id="KW-1185">Reference proteome</keyword>
<name>A0AAV2PQL4_MEGNR</name>
<keyword evidence="1" id="KW-0732">Signal</keyword>
<protein>
    <recommendedName>
        <fullName evidence="4">Secreted protein</fullName>
    </recommendedName>
</protein>
<feature type="non-terminal residue" evidence="2">
    <location>
        <position position="1"/>
    </location>
</feature>
<dbReference type="AlphaFoldDB" id="A0AAV2PQL4"/>
<dbReference type="Proteomes" id="UP001497623">
    <property type="component" value="Unassembled WGS sequence"/>
</dbReference>
<dbReference type="EMBL" id="CAXKWB010001056">
    <property type="protein sequence ID" value="CAL4063219.1"/>
    <property type="molecule type" value="Genomic_DNA"/>
</dbReference>
<evidence type="ECO:0000256" key="1">
    <source>
        <dbReference type="SAM" id="SignalP"/>
    </source>
</evidence>
<gene>
    <name evidence="2" type="ORF">MNOR_LOCUS3182</name>
</gene>